<accession>A0A842ABQ5</accession>
<dbReference type="AlphaFoldDB" id="A0A842ABQ5"/>
<sequence length="87" mass="9480">MEEITPKILEEKDITLTMTVAEAAMLYASVAGIKPEDYAKATSLTEMFRGASIHALSGTWGADHLRVYEELGAILAEHGAVQQSWVD</sequence>
<dbReference type="EMBL" id="JAARSH010000002">
    <property type="protein sequence ID" value="MBC1615379.1"/>
    <property type="molecule type" value="Genomic_DNA"/>
</dbReference>
<protein>
    <submittedName>
        <fullName evidence="1">Uncharacterized protein</fullName>
    </submittedName>
</protein>
<dbReference type="Proteomes" id="UP000574104">
    <property type="component" value="Unassembled WGS sequence"/>
</dbReference>
<gene>
    <name evidence="1" type="ORF">HB904_04220</name>
</gene>
<dbReference type="RefSeq" id="WP_185434272.1">
    <property type="nucleotide sequence ID" value="NZ_JAARSH010000002.1"/>
</dbReference>
<comment type="caution">
    <text evidence="1">The sequence shown here is derived from an EMBL/GenBank/DDBJ whole genome shotgun (WGS) entry which is preliminary data.</text>
</comment>
<evidence type="ECO:0000313" key="1">
    <source>
        <dbReference type="EMBL" id="MBC1615379.1"/>
    </source>
</evidence>
<organism evidence="1 2">
    <name type="scientific">Listeria booriae</name>
    <dbReference type="NCBI Taxonomy" id="1552123"/>
    <lineage>
        <taxon>Bacteria</taxon>
        <taxon>Bacillati</taxon>
        <taxon>Bacillota</taxon>
        <taxon>Bacilli</taxon>
        <taxon>Bacillales</taxon>
        <taxon>Listeriaceae</taxon>
        <taxon>Listeria</taxon>
    </lineage>
</organism>
<name>A0A842ABQ5_9LIST</name>
<evidence type="ECO:0000313" key="2">
    <source>
        <dbReference type="Proteomes" id="UP000574104"/>
    </source>
</evidence>
<reference evidence="1 2" key="1">
    <citation type="submission" date="2020-03" db="EMBL/GenBank/DDBJ databases">
        <title>Soil Listeria distribution.</title>
        <authorList>
            <person name="Liao J."/>
            <person name="Wiedmann M."/>
        </authorList>
    </citation>
    <scope>NUCLEOTIDE SEQUENCE [LARGE SCALE GENOMIC DNA]</scope>
    <source>
        <strain evidence="1 2">FSL L7-1299</strain>
    </source>
</reference>
<proteinExistence type="predicted"/>